<dbReference type="OrthoDB" id="2592645at2"/>
<sequence length="223" mass="26036">MQKKEAPKDKTMILFNVTKRLREEILNGNLKKGERLVQEEWAGKLGVSRMPIREALRQLEHEGLVKLEPHKGAIVTPITKDDIEEIYHSRLLLESLAVEKSLPHLTEKDIAEIEDLLLKMESFNIATENIDYYVQVHDQFHKSLRKRSPWARVDSMVDRLGISPIAPSLLVGHYSETQRDHRLIFEAIKRKSASEVRLAVEYHILRTKNHLIEYMEELKMLDQ</sequence>
<dbReference type="PANTHER" id="PTHR43537:SF24">
    <property type="entry name" value="GLUCONATE OPERON TRANSCRIPTIONAL REPRESSOR"/>
    <property type="match status" value="1"/>
</dbReference>
<keyword evidence="3" id="KW-0804">Transcription</keyword>
<accession>A0A562QMT5</accession>
<dbReference type="SMART" id="SM00895">
    <property type="entry name" value="FCD"/>
    <property type="match status" value="1"/>
</dbReference>
<dbReference type="GO" id="GO:0003677">
    <property type="term" value="F:DNA binding"/>
    <property type="evidence" value="ECO:0007669"/>
    <property type="project" value="UniProtKB-KW"/>
</dbReference>
<dbReference type="CDD" id="cd07377">
    <property type="entry name" value="WHTH_GntR"/>
    <property type="match status" value="1"/>
</dbReference>
<dbReference type="PRINTS" id="PR00035">
    <property type="entry name" value="HTHGNTR"/>
</dbReference>
<dbReference type="SUPFAM" id="SSF46785">
    <property type="entry name" value="Winged helix' DNA-binding domain"/>
    <property type="match status" value="1"/>
</dbReference>
<dbReference type="InterPro" id="IPR008920">
    <property type="entry name" value="TF_FadR/GntR_C"/>
</dbReference>
<keyword evidence="2 5" id="KW-0238">DNA-binding</keyword>
<evidence type="ECO:0000256" key="1">
    <source>
        <dbReference type="ARBA" id="ARBA00023015"/>
    </source>
</evidence>
<keyword evidence="1" id="KW-0805">Transcription regulation</keyword>
<dbReference type="AlphaFoldDB" id="A0A562QMT5"/>
<dbReference type="RefSeq" id="WP_144449734.1">
    <property type="nucleotide sequence ID" value="NZ_VLKZ01000003.1"/>
</dbReference>
<comment type="caution">
    <text evidence="5">The sequence shown here is derived from an EMBL/GenBank/DDBJ whole genome shotgun (WGS) entry which is preliminary data.</text>
</comment>
<dbReference type="Pfam" id="PF00392">
    <property type="entry name" value="GntR"/>
    <property type="match status" value="1"/>
</dbReference>
<evidence type="ECO:0000313" key="6">
    <source>
        <dbReference type="Proteomes" id="UP000315711"/>
    </source>
</evidence>
<dbReference type="InterPro" id="IPR036388">
    <property type="entry name" value="WH-like_DNA-bd_sf"/>
</dbReference>
<keyword evidence="6" id="KW-1185">Reference proteome</keyword>
<dbReference type="InterPro" id="IPR000524">
    <property type="entry name" value="Tscrpt_reg_HTH_GntR"/>
</dbReference>
<dbReference type="InterPro" id="IPR011711">
    <property type="entry name" value="GntR_C"/>
</dbReference>
<evidence type="ECO:0000313" key="5">
    <source>
        <dbReference type="EMBL" id="TWI58071.1"/>
    </source>
</evidence>
<evidence type="ECO:0000256" key="2">
    <source>
        <dbReference type="ARBA" id="ARBA00023125"/>
    </source>
</evidence>
<dbReference type="Proteomes" id="UP000315711">
    <property type="component" value="Unassembled WGS sequence"/>
</dbReference>
<evidence type="ECO:0000259" key="4">
    <source>
        <dbReference type="PROSITE" id="PS50949"/>
    </source>
</evidence>
<dbReference type="EMBL" id="VLKZ01000003">
    <property type="protein sequence ID" value="TWI58071.1"/>
    <property type="molecule type" value="Genomic_DNA"/>
</dbReference>
<dbReference type="PROSITE" id="PS50949">
    <property type="entry name" value="HTH_GNTR"/>
    <property type="match status" value="1"/>
</dbReference>
<dbReference type="GO" id="GO:0003700">
    <property type="term" value="F:DNA-binding transcription factor activity"/>
    <property type="evidence" value="ECO:0007669"/>
    <property type="project" value="InterPro"/>
</dbReference>
<reference evidence="5 6" key="1">
    <citation type="journal article" date="2015" name="Stand. Genomic Sci.">
        <title>Genomic Encyclopedia of Bacterial and Archaeal Type Strains, Phase III: the genomes of soil and plant-associated and newly described type strains.</title>
        <authorList>
            <person name="Whitman W.B."/>
            <person name="Woyke T."/>
            <person name="Klenk H.P."/>
            <person name="Zhou Y."/>
            <person name="Lilburn T.G."/>
            <person name="Beck B.J."/>
            <person name="De Vos P."/>
            <person name="Vandamme P."/>
            <person name="Eisen J.A."/>
            <person name="Garrity G."/>
            <person name="Hugenholtz P."/>
            <person name="Kyrpides N.C."/>
        </authorList>
    </citation>
    <scope>NUCLEOTIDE SEQUENCE [LARGE SCALE GENOMIC DNA]</scope>
    <source>
        <strain evidence="5 6">CGMCC 1.10116</strain>
    </source>
</reference>
<proteinExistence type="predicted"/>
<evidence type="ECO:0000256" key="3">
    <source>
        <dbReference type="ARBA" id="ARBA00023163"/>
    </source>
</evidence>
<protein>
    <submittedName>
        <fullName evidence="5">DNA-binding GntR family transcriptional regulator</fullName>
    </submittedName>
</protein>
<dbReference type="InterPro" id="IPR036390">
    <property type="entry name" value="WH_DNA-bd_sf"/>
</dbReference>
<organism evidence="5 6">
    <name type="scientific">Halalkalibacter nanhaiisediminis</name>
    <dbReference type="NCBI Taxonomy" id="688079"/>
    <lineage>
        <taxon>Bacteria</taxon>
        <taxon>Bacillati</taxon>
        <taxon>Bacillota</taxon>
        <taxon>Bacilli</taxon>
        <taxon>Bacillales</taxon>
        <taxon>Bacillaceae</taxon>
        <taxon>Halalkalibacter</taxon>
    </lineage>
</organism>
<gene>
    <name evidence="5" type="ORF">IQ10_01402</name>
</gene>
<dbReference type="PANTHER" id="PTHR43537">
    <property type="entry name" value="TRANSCRIPTIONAL REGULATOR, GNTR FAMILY"/>
    <property type="match status" value="1"/>
</dbReference>
<dbReference type="SMART" id="SM00345">
    <property type="entry name" value="HTH_GNTR"/>
    <property type="match status" value="1"/>
</dbReference>
<dbReference type="SUPFAM" id="SSF48008">
    <property type="entry name" value="GntR ligand-binding domain-like"/>
    <property type="match status" value="1"/>
</dbReference>
<dbReference type="Gene3D" id="1.10.10.10">
    <property type="entry name" value="Winged helix-like DNA-binding domain superfamily/Winged helix DNA-binding domain"/>
    <property type="match status" value="1"/>
</dbReference>
<feature type="domain" description="HTH gntR-type" evidence="4">
    <location>
        <begin position="11"/>
        <end position="78"/>
    </location>
</feature>
<dbReference type="Pfam" id="PF07729">
    <property type="entry name" value="FCD"/>
    <property type="match status" value="1"/>
</dbReference>
<name>A0A562QMT5_9BACI</name>
<dbReference type="Gene3D" id="1.20.120.530">
    <property type="entry name" value="GntR ligand-binding domain-like"/>
    <property type="match status" value="1"/>
</dbReference>